<evidence type="ECO:0000256" key="9">
    <source>
        <dbReference type="SAM" id="Coils"/>
    </source>
</evidence>
<dbReference type="SUPFAM" id="SSF58038">
    <property type="entry name" value="SNARE fusion complex"/>
    <property type="match status" value="2"/>
</dbReference>
<evidence type="ECO:0000256" key="6">
    <source>
        <dbReference type="ARBA" id="ARBA00023136"/>
    </source>
</evidence>
<dbReference type="GO" id="GO:0016020">
    <property type="term" value="C:membrane"/>
    <property type="evidence" value="ECO:0007669"/>
    <property type="project" value="InterPro"/>
</dbReference>
<evidence type="ECO:0000313" key="14">
    <source>
        <dbReference type="Proteomes" id="UP000663828"/>
    </source>
</evidence>
<feature type="compositionally biased region" description="Basic residues" evidence="10">
    <location>
        <begin position="262"/>
        <end position="272"/>
    </location>
</feature>
<dbReference type="Pfam" id="PF00957">
    <property type="entry name" value="Synaptobrevin"/>
    <property type="match status" value="2"/>
</dbReference>
<feature type="domain" description="V-SNARE coiled-coil homology" evidence="12">
    <location>
        <begin position="31"/>
        <end position="91"/>
    </location>
</feature>
<feature type="region of interest" description="Disordered" evidence="10">
    <location>
        <begin position="253"/>
        <end position="275"/>
    </location>
</feature>
<evidence type="ECO:0000256" key="2">
    <source>
        <dbReference type="ARBA" id="ARBA00022448"/>
    </source>
</evidence>
<protein>
    <recommendedName>
        <fullName evidence="12">V-SNARE coiled-coil homology domain-containing protein</fullName>
    </recommendedName>
</protein>
<sequence>IYPFSSNQENQTMATSYENPPRATQYQSTKRFDNLQADVNQVVDVMKDNLDKVLERDAKLTTLENRADALQTGASQFTTNASKLKRKYWWKNLKMWIILIIVIVNCVDHRDCWTTNNPGAPPTTAGGGGGSKRLAQQQAQVDEVVDIMRQNVDKVLERDKNLSLLDDRADKLQHNAAQFEQHAGKLKRKYWWKNMKMMIIMGVVGIIFTIVVIAWIASKVKAVTPDLPSGDVTTSAPSVNDLSVKVAGGSMGISSGDSKALPNKHRGTRKKTSTTAATIVDASVATAASSVKDDDGKSNADDVTKRAMKRVIRAILNRQ</sequence>
<evidence type="ECO:0000256" key="1">
    <source>
        <dbReference type="ARBA" id="ARBA00008025"/>
    </source>
</evidence>
<dbReference type="InterPro" id="IPR001388">
    <property type="entry name" value="Synaptobrevin-like"/>
</dbReference>
<keyword evidence="3 11" id="KW-0812">Transmembrane</keyword>
<comment type="subcellular location">
    <subcellularLocation>
        <location evidence="7">Endomembrane system</location>
        <topology evidence="7">Single-pass type IV membrane protein</topology>
    </subcellularLocation>
</comment>
<gene>
    <name evidence="13" type="ORF">XAT740_LOCUS56359</name>
</gene>
<keyword evidence="8 9" id="KW-0175">Coiled coil</keyword>
<feature type="domain" description="V-SNARE coiled-coil homology" evidence="12">
    <location>
        <begin position="133"/>
        <end position="193"/>
    </location>
</feature>
<evidence type="ECO:0000313" key="13">
    <source>
        <dbReference type="EMBL" id="CAF1658384.1"/>
    </source>
</evidence>
<keyword evidence="6 11" id="KW-0472">Membrane</keyword>
<dbReference type="EMBL" id="CAJNOR010011007">
    <property type="protein sequence ID" value="CAF1658384.1"/>
    <property type="molecule type" value="Genomic_DNA"/>
</dbReference>
<name>A0A816FA87_ADIRI</name>
<keyword evidence="2" id="KW-0813">Transport</keyword>
<evidence type="ECO:0000256" key="8">
    <source>
        <dbReference type="PROSITE-ProRule" id="PRU00290"/>
    </source>
</evidence>
<feature type="region of interest" description="Disordered" evidence="10">
    <location>
        <begin position="1"/>
        <end position="23"/>
    </location>
</feature>
<feature type="coiled-coil region" evidence="9">
    <location>
        <begin position="162"/>
        <end position="189"/>
    </location>
</feature>
<keyword evidence="4" id="KW-0653">Protein transport</keyword>
<feature type="transmembrane region" description="Helical" evidence="11">
    <location>
        <begin position="197"/>
        <end position="217"/>
    </location>
</feature>
<dbReference type="FunFam" id="1.20.5.110:FF:000004">
    <property type="entry name" value="Vesicle-associated membrane protein 7"/>
    <property type="match status" value="1"/>
</dbReference>
<dbReference type="GO" id="GO:0015031">
    <property type="term" value="P:protein transport"/>
    <property type="evidence" value="ECO:0007669"/>
    <property type="project" value="UniProtKB-KW"/>
</dbReference>
<dbReference type="PANTHER" id="PTHR45701">
    <property type="entry name" value="SYNAPTOBREVIN FAMILY MEMBER"/>
    <property type="match status" value="1"/>
</dbReference>
<dbReference type="PRINTS" id="PR00219">
    <property type="entry name" value="SYNAPTOBREVN"/>
</dbReference>
<organism evidence="13 14">
    <name type="scientific">Adineta ricciae</name>
    <name type="common">Rotifer</name>
    <dbReference type="NCBI Taxonomy" id="249248"/>
    <lineage>
        <taxon>Eukaryota</taxon>
        <taxon>Metazoa</taxon>
        <taxon>Spiralia</taxon>
        <taxon>Gnathifera</taxon>
        <taxon>Rotifera</taxon>
        <taxon>Eurotatoria</taxon>
        <taxon>Bdelloidea</taxon>
        <taxon>Adinetida</taxon>
        <taxon>Adinetidae</taxon>
        <taxon>Adineta</taxon>
    </lineage>
</organism>
<dbReference type="GO" id="GO:0016192">
    <property type="term" value="P:vesicle-mediated transport"/>
    <property type="evidence" value="ECO:0007669"/>
    <property type="project" value="InterPro"/>
</dbReference>
<dbReference type="GO" id="GO:0012505">
    <property type="term" value="C:endomembrane system"/>
    <property type="evidence" value="ECO:0007669"/>
    <property type="project" value="UniProtKB-SubCell"/>
</dbReference>
<dbReference type="CDD" id="cd15870">
    <property type="entry name" value="R-SNARE_VAMP2"/>
    <property type="match status" value="2"/>
</dbReference>
<dbReference type="PROSITE" id="PS00417">
    <property type="entry name" value="SYNAPTOBREVIN"/>
    <property type="match status" value="2"/>
</dbReference>
<dbReference type="GO" id="GO:0005737">
    <property type="term" value="C:cytoplasm"/>
    <property type="evidence" value="ECO:0007669"/>
    <property type="project" value="UniProtKB-ARBA"/>
</dbReference>
<evidence type="ECO:0000256" key="10">
    <source>
        <dbReference type="SAM" id="MobiDB-lite"/>
    </source>
</evidence>
<accession>A0A816FA87</accession>
<dbReference type="Proteomes" id="UP000663828">
    <property type="component" value="Unassembled WGS sequence"/>
</dbReference>
<dbReference type="InterPro" id="IPR016444">
    <property type="entry name" value="Synaptobrevin/VAMP"/>
</dbReference>
<evidence type="ECO:0000256" key="5">
    <source>
        <dbReference type="ARBA" id="ARBA00022989"/>
    </source>
</evidence>
<evidence type="ECO:0000256" key="4">
    <source>
        <dbReference type="ARBA" id="ARBA00022927"/>
    </source>
</evidence>
<comment type="similarity">
    <text evidence="1">Belongs to the synaptobrevin family.</text>
</comment>
<evidence type="ECO:0000259" key="12">
    <source>
        <dbReference type="PROSITE" id="PS50892"/>
    </source>
</evidence>
<comment type="caution">
    <text evidence="13">The sequence shown here is derived from an EMBL/GenBank/DDBJ whole genome shotgun (WGS) entry which is preliminary data.</text>
</comment>
<reference evidence="13" key="1">
    <citation type="submission" date="2021-02" db="EMBL/GenBank/DDBJ databases">
        <authorList>
            <person name="Nowell W R."/>
        </authorList>
    </citation>
    <scope>NUCLEOTIDE SEQUENCE</scope>
</reference>
<evidence type="ECO:0000256" key="7">
    <source>
        <dbReference type="ARBA" id="ARBA00046280"/>
    </source>
</evidence>
<keyword evidence="5 11" id="KW-1133">Transmembrane helix</keyword>
<evidence type="ECO:0000256" key="3">
    <source>
        <dbReference type="ARBA" id="ARBA00022692"/>
    </source>
</evidence>
<dbReference type="InterPro" id="IPR042855">
    <property type="entry name" value="V_SNARE_CC"/>
</dbReference>
<feature type="non-terminal residue" evidence="13">
    <location>
        <position position="319"/>
    </location>
</feature>
<dbReference type="AlphaFoldDB" id="A0A816FA87"/>
<keyword evidence="14" id="KW-1185">Reference proteome</keyword>
<proteinExistence type="inferred from homology"/>
<evidence type="ECO:0000256" key="11">
    <source>
        <dbReference type="SAM" id="Phobius"/>
    </source>
</evidence>
<dbReference type="Gene3D" id="1.20.5.110">
    <property type="match status" value="2"/>
</dbReference>
<dbReference type="PROSITE" id="PS50892">
    <property type="entry name" value="V_SNARE"/>
    <property type="match status" value="2"/>
</dbReference>